<evidence type="ECO:0000313" key="4">
    <source>
        <dbReference type="EMBL" id="KAF8655436.1"/>
    </source>
</evidence>
<keyword evidence="3" id="KW-0460">Magnesium</keyword>
<keyword evidence="5" id="KW-1185">Reference proteome</keyword>
<dbReference type="AlphaFoldDB" id="A0A835E1M1"/>
<evidence type="ECO:0000256" key="3">
    <source>
        <dbReference type="ARBA" id="ARBA00022842"/>
    </source>
</evidence>
<dbReference type="OrthoDB" id="638608at2759"/>
<sequence length="337" mass="38779">MVENAIKEVYTSLLPKTMIIADLGCAAGSHSSHFISTIISTIVELCKSSADDCVELQFFLNDLPSNDFNELFRSTDKLKRPNSTGEMAHLLPLYYIMALPESYYNRLFPRESVHLFHSSYCLHWRSQEPEGLESWRKDYLNEDNIYITKTTTSFVVKQYQKLFRNDFSLFLKLRHEELVHGGQMVLIFLGRNNEDVYNGHINQHFALVARSLQSLVLKGIVEKEKLESFNLPVYGPSVGEVKELVMQSHLFNMDLIKQFETNWDPFDDSEGDDVEDSARSSMNIAKLARSLMKSLIVSHFGETVLDAWFAEFRCLVAKHLEKEKIKSTIIAMSLKKE</sequence>
<comment type="caution">
    <text evidence="4">The sequence shown here is derived from an EMBL/GenBank/DDBJ whole genome shotgun (WGS) entry which is preliminary data.</text>
</comment>
<dbReference type="Proteomes" id="UP000636709">
    <property type="component" value="Unassembled WGS sequence"/>
</dbReference>
<dbReference type="Pfam" id="PF03492">
    <property type="entry name" value="Methyltransf_7"/>
    <property type="match status" value="1"/>
</dbReference>
<dbReference type="EMBL" id="JACEFO010002588">
    <property type="protein sequence ID" value="KAF8655436.1"/>
    <property type="molecule type" value="Genomic_DNA"/>
</dbReference>
<dbReference type="Gene3D" id="3.40.50.150">
    <property type="entry name" value="Vaccinia Virus protein VP39"/>
    <property type="match status" value="1"/>
</dbReference>
<keyword evidence="2" id="KW-0479">Metal-binding</keyword>
<reference evidence="4" key="1">
    <citation type="submission" date="2020-07" db="EMBL/GenBank/DDBJ databases">
        <title>Genome sequence and genetic diversity analysis of an under-domesticated orphan crop, white fonio (Digitaria exilis).</title>
        <authorList>
            <person name="Bennetzen J.L."/>
            <person name="Chen S."/>
            <person name="Ma X."/>
            <person name="Wang X."/>
            <person name="Yssel A.E.J."/>
            <person name="Chaluvadi S.R."/>
            <person name="Johnson M."/>
            <person name="Gangashetty P."/>
            <person name="Hamidou F."/>
            <person name="Sanogo M.D."/>
            <person name="Zwaenepoel A."/>
            <person name="Wallace J."/>
            <person name="Van De Peer Y."/>
            <person name="Van Deynze A."/>
        </authorList>
    </citation>
    <scope>NUCLEOTIDE SEQUENCE</scope>
    <source>
        <tissue evidence="4">Leaves</tissue>
    </source>
</reference>
<evidence type="ECO:0000313" key="5">
    <source>
        <dbReference type="Proteomes" id="UP000636709"/>
    </source>
</evidence>
<dbReference type="SUPFAM" id="SSF53335">
    <property type="entry name" value="S-adenosyl-L-methionine-dependent methyltransferases"/>
    <property type="match status" value="1"/>
</dbReference>
<dbReference type="InterPro" id="IPR042086">
    <property type="entry name" value="MeTrfase_capping"/>
</dbReference>
<dbReference type="InterPro" id="IPR005299">
    <property type="entry name" value="MeTrfase_7"/>
</dbReference>
<proteinExistence type="inferred from homology"/>
<dbReference type="InterPro" id="IPR029063">
    <property type="entry name" value="SAM-dependent_MTases_sf"/>
</dbReference>
<dbReference type="GO" id="GO:0008168">
    <property type="term" value="F:methyltransferase activity"/>
    <property type="evidence" value="ECO:0007669"/>
    <property type="project" value="InterPro"/>
</dbReference>
<gene>
    <name evidence="4" type="ORF">HU200_061183</name>
</gene>
<organism evidence="4 5">
    <name type="scientific">Digitaria exilis</name>
    <dbReference type="NCBI Taxonomy" id="1010633"/>
    <lineage>
        <taxon>Eukaryota</taxon>
        <taxon>Viridiplantae</taxon>
        <taxon>Streptophyta</taxon>
        <taxon>Embryophyta</taxon>
        <taxon>Tracheophyta</taxon>
        <taxon>Spermatophyta</taxon>
        <taxon>Magnoliopsida</taxon>
        <taxon>Liliopsida</taxon>
        <taxon>Poales</taxon>
        <taxon>Poaceae</taxon>
        <taxon>PACMAD clade</taxon>
        <taxon>Panicoideae</taxon>
        <taxon>Panicodae</taxon>
        <taxon>Paniceae</taxon>
        <taxon>Anthephorinae</taxon>
        <taxon>Digitaria</taxon>
    </lineage>
</organism>
<evidence type="ECO:0000256" key="1">
    <source>
        <dbReference type="ARBA" id="ARBA00008908"/>
    </source>
</evidence>
<name>A0A835E1M1_9POAL</name>
<protein>
    <submittedName>
        <fullName evidence="4">Uncharacterized protein</fullName>
    </submittedName>
</protein>
<comment type="similarity">
    <text evidence="1">Belongs to the methyltransferase superfamily. Type-7 methyltransferase family. SABATH subfamily.</text>
</comment>
<dbReference type="PANTHER" id="PTHR31009">
    <property type="entry name" value="S-ADENOSYL-L-METHIONINE:CARBOXYL METHYLTRANSFERASE FAMILY PROTEIN"/>
    <property type="match status" value="1"/>
</dbReference>
<accession>A0A835E1M1</accession>
<dbReference type="GO" id="GO:0046872">
    <property type="term" value="F:metal ion binding"/>
    <property type="evidence" value="ECO:0007669"/>
    <property type="project" value="UniProtKB-KW"/>
</dbReference>
<evidence type="ECO:0000256" key="2">
    <source>
        <dbReference type="ARBA" id="ARBA00022723"/>
    </source>
</evidence>
<dbReference type="Gene3D" id="1.10.1200.270">
    <property type="entry name" value="Methyltransferase, alpha-helical capping domain"/>
    <property type="match status" value="1"/>
</dbReference>